<dbReference type="Gene3D" id="3.40.50.300">
    <property type="entry name" value="P-loop containing nucleotide triphosphate hydrolases"/>
    <property type="match status" value="1"/>
</dbReference>
<accession>A0A4P6Q520</accession>
<feature type="region of interest" description="Disordered" evidence="1">
    <location>
        <begin position="1048"/>
        <end position="1124"/>
    </location>
</feature>
<protein>
    <recommendedName>
        <fullName evidence="2">AAA+ ATPase domain-containing protein</fullName>
    </recommendedName>
</protein>
<reference evidence="3 4" key="1">
    <citation type="submission" date="2019-02" db="EMBL/GenBank/DDBJ databases">
        <authorList>
            <person name="Khodamoradi S."/>
            <person name="Hahnke R.L."/>
            <person name="Kaempfer P."/>
            <person name="Schumann P."/>
            <person name="Rohde M."/>
            <person name="Steinert M."/>
            <person name="Luzhetskyy A."/>
            <person name="Wink J."/>
            <person name="Ruckert C."/>
        </authorList>
    </citation>
    <scope>NUCLEOTIDE SEQUENCE [LARGE SCALE GENOMIC DNA]</scope>
    <source>
        <strain evidence="3 4">M2</strain>
    </source>
</reference>
<evidence type="ECO:0000313" key="4">
    <source>
        <dbReference type="Proteomes" id="UP000292235"/>
    </source>
</evidence>
<dbReference type="InterPro" id="IPR054567">
    <property type="entry name" value="NNH7"/>
</dbReference>
<organism evidence="3 4">
    <name type="scientific">Streptomonospora litoralis</name>
    <dbReference type="NCBI Taxonomy" id="2498135"/>
    <lineage>
        <taxon>Bacteria</taxon>
        <taxon>Bacillati</taxon>
        <taxon>Actinomycetota</taxon>
        <taxon>Actinomycetes</taxon>
        <taxon>Streptosporangiales</taxon>
        <taxon>Nocardiopsidaceae</taxon>
        <taxon>Streptomonospora</taxon>
    </lineage>
</organism>
<dbReference type="RefSeq" id="WP_207391503.1">
    <property type="nucleotide sequence ID" value="NZ_CP036455.1"/>
</dbReference>
<dbReference type="Proteomes" id="UP000292235">
    <property type="component" value="Chromosome"/>
</dbReference>
<evidence type="ECO:0000256" key="1">
    <source>
        <dbReference type="SAM" id="MobiDB-lite"/>
    </source>
</evidence>
<gene>
    <name evidence="3" type="ORF">EKD16_11480</name>
</gene>
<dbReference type="EMBL" id="CP036455">
    <property type="protein sequence ID" value="QBI54079.1"/>
    <property type="molecule type" value="Genomic_DNA"/>
</dbReference>
<feature type="compositionally biased region" description="Basic residues" evidence="1">
    <location>
        <begin position="1080"/>
        <end position="1090"/>
    </location>
</feature>
<dbReference type="SUPFAM" id="SSF52540">
    <property type="entry name" value="P-loop containing nucleoside triphosphate hydrolases"/>
    <property type="match status" value="1"/>
</dbReference>
<feature type="compositionally biased region" description="Low complexity" evidence="1">
    <location>
        <begin position="1065"/>
        <end position="1076"/>
    </location>
</feature>
<keyword evidence="4" id="KW-1185">Reference proteome</keyword>
<dbReference type="InterPro" id="IPR003593">
    <property type="entry name" value="AAA+_ATPase"/>
</dbReference>
<evidence type="ECO:0000313" key="3">
    <source>
        <dbReference type="EMBL" id="QBI54079.1"/>
    </source>
</evidence>
<dbReference type="InterPro" id="IPR027417">
    <property type="entry name" value="P-loop_NTPase"/>
</dbReference>
<feature type="domain" description="AAA+ ATPase" evidence="2">
    <location>
        <begin position="326"/>
        <end position="467"/>
    </location>
</feature>
<dbReference type="SMART" id="SM00382">
    <property type="entry name" value="AAA"/>
    <property type="match status" value="1"/>
</dbReference>
<name>A0A4P6Q520_9ACTN</name>
<evidence type="ECO:0000259" key="2">
    <source>
        <dbReference type="SMART" id="SM00382"/>
    </source>
</evidence>
<proteinExistence type="predicted"/>
<sequence length="1124" mass="122763">MAKRLGYADALKMLGQDDPAVVGFAEKLTEGALGSLGLPGVAGAGGAIAHMGHQALTGIREKITGISRMDRTERVSAAFNVLVTVSVFEALDEVLQDSRAQLRLSDLQLSADEQLQLSERFLGGMPALRGVAFDGQVRWISTGEEAASTADVLINFLLGLAVWEELDETARASAQHSIQNRLPDRAERRFLESYRRLAADVPEFGVWANMAAHEATQRRVGEIDTGLAVLRGLVEGMDSQRVLDRRRRELAGVYRAALSRRVLRSSAAPAGLELPTLETAYLAPRGRFAVAGAGSMPSADAWWADVPLHDDLQSLLAGMLTLEQVTGSPIVVLGHPGAGKSVLTEMLAARLSTADFFALRVELRAVPPNAPIHTQIEEGVAAMLNTTVQWRTLAESANGALPVVILDGFDELLQASGVNRSDYLEQVQEFQRQQEALGQPVAVIVTSRTVVADRARIPDGIPILRLEPFDDRQLAGMVQIWNEANPDAYTARGLQPPTVEALLPYRELATQPLLLLMLLVYDAEDNALQRSGGELSRSALYEHLLTMFAEREVRKHRSNLGSPELARAIEDELHRLEVVAVAMFARQRQSVAADELERDLAVLMPDAALRPADADLHGAVTDAHQVLGRFFFVHESRAQVESRTASVFEFLHATFGEYLVARAVTAELAELLAARRFAARRPRAAPPMDDGLFYALTSFSVLGSSAALVEFAHDLLDRRLAEQPEERTEYRELLIDLFREAPYPATGRSYGGYQPRRLPITERQATYTANLIILLTRIESEGIEVSELFDRSGGAPWRWRSLANQWRGLPNHQWHGLLDHVRVRHLGYGGDDPRTVVFREDRAPVNVGECVGFELTSDTRDPVSVTDPYTITLHDAPATSAMLRSTALRLNGTAARMVMVLLPYAAWVSGEPVAWLEDSEQGTAWAEAHDVLELRLGPPSPPDPEKLSKRLRLYERLLSHRLLGRLEAVVLRQAAEDLDYTRAEEAGPHDYSSALIRTVVTYLAGVGEVLKSPAATALPATLDRLHPYAGDHRADFEAARERILALTAAATGEEPGSEAAGTPVSSARSGASSNAAPRGQTRRAALRPRSNRNPDGQPLADDHPARFYGDAADGSGDSSRWGSA</sequence>
<dbReference type="KEGG" id="strr:EKD16_11480"/>
<dbReference type="Pfam" id="PF22738">
    <property type="entry name" value="NNH7"/>
    <property type="match status" value="1"/>
</dbReference>
<dbReference type="AlphaFoldDB" id="A0A4P6Q520"/>